<evidence type="ECO:0000256" key="3">
    <source>
        <dbReference type="ARBA" id="ARBA00023163"/>
    </source>
</evidence>
<dbReference type="Pfam" id="PF09339">
    <property type="entry name" value="HTH_IclR"/>
    <property type="match status" value="1"/>
</dbReference>
<evidence type="ECO:0000256" key="1">
    <source>
        <dbReference type="ARBA" id="ARBA00023015"/>
    </source>
</evidence>
<organism evidence="6 7">
    <name type="scientific">Alcaligenes xylosoxydans xylosoxydans</name>
    <name type="common">Achromobacter xylosoxidans</name>
    <dbReference type="NCBI Taxonomy" id="85698"/>
    <lineage>
        <taxon>Bacteria</taxon>
        <taxon>Pseudomonadati</taxon>
        <taxon>Pseudomonadota</taxon>
        <taxon>Betaproteobacteria</taxon>
        <taxon>Burkholderiales</taxon>
        <taxon>Alcaligenaceae</taxon>
        <taxon>Achromobacter</taxon>
    </lineage>
</organism>
<dbReference type="SMART" id="SM00346">
    <property type="entry name" value="HTH_ICLR"/>
    <property type="match status" value="1"/>
</dbReference>
<gene>
    <name evidence="6" type="ORF">DY367_08990</name>
</gene>
<dbReference type="Proteomes" id="UP000285324">
    <property type="component" value="Unassembled WGS sequence"/>
</dbReference>
<dbReference type="SUPFAM" id="SSF55781">
    <property type="entry name" value="GAF domain-like"/>
    <property type="match status" value="1"/>
</dbReference>
<protein>
    <submittedName>
        <fullName evidence="6">IclR family transcriptional regulator</fullName>
    </submittedName>
</protein>
<dbReference type="InterPro" id="IPR036388">
    <property type="entry name" value="WH-like_DNA-bd_sf"/>
</dbReference>
<keyword evidence="3" id="KW-0804">Transcription</keyword>
<dbReference type="GO" id="GO:0003700">
    <property type="term" value="F:DNA-binding transcription factor activity"/>
    <property type="evidence" value="ECO:0007669"/>
    <property type="project" value="TreeGrafter"/>
</dbReference>
<proteinExistence type="predicted"/>
<dbReference type="PANTHER" id="PTHR30136:SF35">
    <property type="entry name" value="HTH-TYPE TRANSCRIPTIONAL REGULATOR RV1719"/>
    <property type="match status" value="1"/>
</dbReference>
<evidence type="ECO:0000259" key="4">
    <source>
        <dbReference type="PROSITE" id="PS51077"/>
    </source>
</evidence>
<dbReference type="GO" id="GO:0003677">
    <property type="term" value="F:DNA binding"/>
    <property type="evidence" value="ECO:0007669"/>
    <property type="project" value="UniProtKB-KW"/>
</dbReference>
<dbReference type="AlphaFoldDB" id="A0A424WFS9"/>
<dbReference type="Pfam" id="PF01614">
    <property type="entry name" value="IclR_C"/>
    <property type="match status" value="1"/>
</dbReference>
<dbReference type="EMBL" id="QVXO01000010">
    <property type="protein sequence ID" value="RPJ92089.1"/>
    <property type="molecule type" value="Genomic_DNA"/>
</dbReference>
<comment type="caution">
    <text evidence="6">The sequence shown here is derived from an EMBL/GenBank/DDBJ whole genome shotgun (WGS) entry which is preliminary data.</text>
</comment>
<keyword evidence="2" id="KW-0238">DNA-binding</keyword>
<reference evidence="6 7" key="1">
    <citation type="submission" date="2018-08" db="EMBL/GenBank/DDBJ databases">
        <title>Achromobacter xylosoxidans Genome sequencing and assembly.</title>
        <authorList>
            <person name="Wang R."/>
            <person name="Rensing C."/>
            <person name="Li Y."/>
        </authorList>
    </citation>
    <scope>NUCLEOTIDE SEQUENCE [LARGE SCALE GENOMIC DNA]</scope>
    <source>
        <strain evidence="6 7">GD003A</strain>
    </source>
</reference>
<dbReference type="PANTHER" id="PTHR30136">
    <property type="entry name" value="HELIX-TURN-HELIX TRANSCRIPTIONAL REGULATOR, ICLR FAMILY"/>
    <property type="match status" value="1"/>
</dbReference>
<accession>A0A424WFS9</accession>
<dbReference type="InterPro" id="IPR050707">
    <property type="entry name" value="HTH_MetabolicPath_Reg"/>
</dbReference>
<keyword evidence="1" id="KW-0805">Transcription regulation</keyword>
<evidence type="ECO:0000256" key="2">
    <source>
        <dbReference type="ARBA" id="ARBA00023125"/>
    </source>
</evidence>
<evidence type="ECO:0000313" key="7">
    <source>
        <dbReference type="Proteomes" id="UP000285324"/>
    </source>
</evidence>
<dbReference type="RefSeq" id="WP_118932298.1">
    <property type="nucleotide sequence ID" value="NZ_CP061008.1"/>
</dbReference>
<name>A0A424WFS9_ALCXX</name>
<dbReference type="PROSITE" id="PS51078">
    <property type="entry name" value="ICLR_ED"/>
    <property type="match status" value="1"/>
</dbReference>
<dbReference type="InterPro" id="IPR014757">
    <property type="entry name" value="Tscrpt_reg_IclR_C"/>
</dbReference>
<dbReference type="Gene3D" id="3.30.450.40">
    <property type="match status" value="1"/>
</dbReference>
<dbReference type="PROSITE" id="PS51077">
    <property type="entry name" value="HTH_ICLR"/>
    <property type="match status" value="1"/>
</dbReference>
<dbReference type="SUPFAM" id="SSF46785">
    <property type="entry name" value="Winged helix' DNA-binding domain"/>
    <property type="match status" value="1"/>
</dbReference>
<dbReference type="GO" id="GO:0045892">
    <property type="term" value="P:negative regulation of DNA-templated transcription"/>
    <property type="evidence" value="ECO:0007669"/>
    <property type="project" value="TreeGrafter"/>
</dbReference>
<feature type="domain" description="IclR-ED" evidence="5">
    <location>
        <begin position="61"/>
        <end position="246"/>
    </location>
</feature>
<sequence>MPTFVSAAARAMAVFEVFAREKRELSNSDLARLLDLADSSCLDLLHTLHQLGYLLRTQSRRYYPTGKLLLAVQQISTVDPIIHATREALEQLSERTGETAYIGRIDGAAVKVVAVRDGKYPLRYILSLGERIALHASAMGKALLGGLPPEAARKLLAAKPLRKLTPATVTEPDALLAEIDKSRERGWYHTHGEGGDGADALAVSGWLGEECVAMAISGPSDRFQSKREEYVEVLREVAEKVFTREQ</sequence>
<evidence type="ECO:0000259" key="5">
    <source>
        <dbReference type="PROSITE" id="PS51078"/>
    </source>
</evidence>
<dbReference type="Gene3D" id="1.10.10.10">
    <property type="entry name" value="Winged helix-like DNA-binding domain superfamily/Winged helix DNA-binding domain"/>
    <property type="match status" value="1"/>
</dbReference>
<dbReference type="InterPro" id="IPR005471">
    <property type="entry name" value="Tscrpt_reg_IclR_N"/>
</dbReference>
<dbReference type="OrthoDB" id="7274111at2"/>
<dbReference type="InterPro" id="IPR036390">
    <property type="entry name" value="WH_DNA-bd_sf"/>
</dbReference>
<dbReference type="InterPro" id="IPR029016">
    <property type="entry name" value="GAF-like_dom_sf"/>
</dbReference>
<evidence type="ECO:0000313" key="6">
    <source>
        <dbReference type="EMBL" id="RPJ92089.1"/>
    </source>
</evidence>
<feature type="domain" description="HTH iclR-type" evidence="4">
    <location>
        <begin position="5"/>
        <end position="67"/>
    </location>
</feature>